<dbReference type="Proteomes" id="UP001215598">
    <property type="component" value="Unassembled WGS sequence"/>
</dbReference>
<reference evidence="1" key="1">
    <citation type="submission" date="2023-03" db="EMBL/GenBank/DDBJ databases">
        <title>Massive genome expansion in bonnet fungi (Mycena s.s.) driven by repeated elements and novel gene families across ecological guilds.</title>
        <authorList>
            <consortium name="Lawrence Berkeley National Laboratory"/>
            <person name="Harder C.B."/>
            <person name="Miyauchi S."/>
            <person name="Viragh M."/>
            <person name="Kuo A."/>
            <person name="Thoen E."/>
            <person name="Andreopoulos B."/>
            <person name="Lu D."/>
            <person name="Skrede I."/>
            <person name="Drula E."/>
            <person name="Henrissat B."/>
            <person name="Morin E."/>
            <person name="Kohler A."/>
            <person name="Barry K."/>
            <person name="LaButti K."/>
            <person name="Morin E."/>
            <person name="Salamov A."/>
            <person name="Lipzen A."/>
            <person name="Mereny Z."/>
            <person name="Hegedus B."/>
            <person name="Baldrian P."/>
            <person name="Stursova M."/>
            <person name="Weitz H."/>
            <person name="Taylor A."/>
            <person name="Grigoriev I.V."/>
            <person name="Nagy L.G."/>
            <person name="Martin F."/>
            <person name="Kauserud H."/>
        </authorList>
    </citation>
    <scope>NUCLEOTIDE SEQUENCE</scope>
    <source>
        <strain evidence="1">CBHHK182m</strain>
    </source>
</reference>
<evidence type="ECO:0000313" key="1">
    <source>
        <dbReference type="EMBL" id="KAJ7705912.1"/>
    </source>
</evidence>
<keyword evidence="2" id="KW-1185">Reference proteome</keyword>
<name>A0AAD7GV59_9AGAR</name>
<dbReference type="EMBL" id="JARKIB010000462">
    <property type="protein sequence ID" value="KAJ7705912.1"/>
    <property type="molecule type" value="Genomic_DNA"/>
</dbReference>
<gene>
    <name evidence="1" type="ORF">B0H16DRAFT_1746992</name>
</gene>
<comment type="caution">
    <text evidence="1">The sequence shown here is derived from an EMBL/GenBank/DDBJ whole genome shotgun (WGS) entry which is preliminary data.</text>
</comment>
<accession>A0AAD7GV59</accession>
<protein>
    <submittedName>
        <fullName evidence="1">Uncharacterized protein</fullName>
    </submittedName>
</protein>
<sequence length="132" mass="14877">MGVLARLKTGDLIHAPENIVNYFKRTQDSESNVVKYEQHVPGGFHIGDLVEMQISFVAITTGPNKVKITTRLQALTLLQNRYSKDAALKRAKAARSPIVNPAVRRKIGYFLQDDEDERKVKKSRSRSPDGEQ</sequence>
<evidence type="ECO:0000313" key="2">
    <source>
        <dbReference type="Proteomes" id="UP001215598"/>
    </source>
</evidence>
<proteinExistence type="predicted"/>
<dbReference type="AlphaFoldDB" id="A0AAD7GV59"/>
<organism evidence="1 2">
    <name type="scientific">Mycena metata</name>
    <dbReference type="NCBI Taxonomy" id="1033252"/>
    <lineage>
        <taxon>Eukaryota</taxon>
        <taxon>Fungi</taxon>
        <taxon>Dikarya</taxon>
        <taxon>Basidiomycota</taxon>
        <taxon>Agaricomycotina</taxon>
        <taxon>Agaricomycetes</taxon>
        <taxon>Agaricomycetidae</taxon>
        <taxon>Agaricales</taxon>
        <taxon>Marasmiineae</taxon>
        <taxon>Mycenaceae</taxon>
        <taxon>Mycena</taxon>
    </lineage>
</organism>